<dbReference type="GO" id="GO:0005874">
    <property type="term" value="C:microtubule"/>
    <property type="evidence" value="ECO:0007669"/>
    <property type="project" value="UniProtKB-KW"/>
</dbReference>
<feature type="coiled-coil region" evidence="10">
    <location>
        <begin position="146"/>
        <end position="173"/>
    </location>
</feature>
<comment type="similarity">
    <text evidence="2">Belongs to the HAUS1 family.</text>
</comment>
<accession>A0A8X6XYG5</accession>
<dbReference type="EMBL" id="BMAV01014337">
    <property type="protein sequence ID" value="GFY62650.1"/>
    <property type="molecule type" value="Genomic_DNA"/>
</dbReference>
<keyword evidence="5" id="KW-0493">Microtubule</keyword>
<comment type="caution">
    <text evidence="11">The sequence shown here is derived from an EMBL/GenBank/DDBJ whole genome shotgun (WGS) entry which is preliminary data.</text>
</comment>
<evidence type="ECO:0000256" key="6">
    <source>
        <dbReference type="ARBA" id="ARBA00022776"/>
    </source>
</evidence>
<dbReference type="GO" id="GO:0051301">
    <property type="term" value="P:cell division"/>
    <property type="evidence" value="ECO:0007669"/>
    <property type="project" value="UniProtKB-KW"/>
</dbReference>
<dbReference type="Proteomes" id="UP000886998">
    <property type="component" value="Unassembled WGS sequence"/>
</dbReference>
<feature type="coiled-coil region" evidence="10">
    <location>
        <begin position="216"/>
        <end position="274"/>
    </location>
</feature>
<protein>
    <recommendedName>
        <fullName evidence="13">HAUS augmin-like complex subunit 1</fullName>
    </recommendedName>
</protein>
<keyword evidence="4" id="KW-0132">Cell division</keyword>
<keyword evidence="9" id="KW-0131">Cell cycle</keyword>
<dbReference type="PANTHER" id="PTHR31570:SF1">
    <property type="entry name" value="HAUS AUGMIN-LIKE COMPLEX SUBUNIT 1"/>
    <property type="match status" value="1"/>
</dbReference>
<dbReference type="GO" id="GO:0005829">
    <property type="term" value="C:cytosol"/>
    <property type="evidence" value="ECO:0007669"/>
    <property type="project" value="TreeGrafter"/>
</dbReference>
<evidence type="ECO:0000256" key="2">
    <source>
        <dbReference type="ARBA" id="ARBA00005479"/>
    </source>
</evidence>
<organism evidence="11 12">
    <name type="scientific">Trichonephila inaurata madagascariensis</name>
    <dbReference type="NCBI Taxonomy" id="2747483"/>
    <lineage>
        <taxon>Eukaryota</taxon>
        <taxon>Metazoa</taxon>
        <taxon>Ecdysozoa</taxon>
        <taxon>Arthropoda</taxon>
        <taxon>Chelicerata</taxon>
        <taxon>Arachnida</taxon>
        <taxon>Araneae</taxon>
        <taxon>Araneomorphae</taxon>
        <taxon>Entelegynae</taxon>
        <taxon>Araneoidea</taxon>
        <taxon>Nephilidae</taxon>
        <taxon>Trichonephila</taxon>
        <taxon>Trichonephila inaurata</taxon>
    </lineage>
</organism>
<evidence type="ECO:0000256" key="5">
    <source>
        <dbReference type="ARBA" id="ARBA00022701"/>
    </source>
</evidence>
<evidence type="ECO:0000256" key="9">
    <source>
        <dbReference type="ARBA" id="ARBA00023306"/>
    </source>
</evidence>
<evidence type="ECO:0000256" key="3">
    <source>
        <dbReference type="ARBA" id="ARBA00022490"/>
    </source>
</evidence>
<name>A0A8X6XYG5_9ARAC</name>
<dbReference type="PANTHER" id="PTHR31570">
    <property type="entry name" value="HAUS AUGMIN-LIKE COMPLEX SUBUNIT 1"/>
    <property type="match status" value="1"/>
</dbReference>
<evidence type="ECO:0000256" key="10">
    <source>
        <dbReference type="SAM" id="Coils"/>
    </source>
</evidence>
<dbReference type="GO" id="GO:0051225">
    <property type="term" value="P:spindle assembly"/>
    <property type="evidence" value="ECO:0007669"/>
    <property type="project" value="InterPro"/>
</dbReference>
<evidence type="ECO:0000256" key="8">
    <source>
        <dbReference type="ARBA" id="ARBA00023212"/>
    </source>
</evidence>
<evidence type="ECO:0008006" key="13">
    <source>
        <dbReference type="Google" id="ProtNLM"/>
    </source>
</evidence>
<proteinExistence type="inferred from homology"/>
<evidence type="ECO:0000256" key="4">
    <source>
        <dbReference type="ARBA" id="ARBA00022618"/>
    </source>
</evidence>
<dbReference type="OrthoDB" id="5372507at2759"/>
<sequence length="274" mass="31572">MCVNMGLSNLCDDQHLQYWLKELFQDEDIPPFDETPAVMELLKQIMSANKAAEKDANVIVKAEKNMKNCYDKKTKDLQLLTDFIQLSAETNDRVEKLASLAEKMKLKEPSLTNFLLGMVEAENREMLKKEKDLVSNHHTLVLGKKIGEVMKINEKLKRDLKRLEGTVKIQENLHSEKVDQIAHCAKKTEEFKAKIIAREKILHGVNYADSFRHSTLVEKAEAIKKKEEEVKERKSKVEAYEGISSSYTSALQDINLKQKELLELEEEIQKLLEN</sequence>
<gene>
    <name evidence="11" type="primary">NCL1_40489</name>
    <name evidence="11" type="ORF">TNIN_137861</name>
</gene>
<comment type="subcellular location">
    <subcellularLocation>
        <location evidence="1">Cytoplasm</location>
        <location evidence="1">Cytoskeleton</location>
        <location evidence="1">Spindle</location>
    </subcellularLocation>
</comment>
<evidence type="ECO:0000256" key="1">
    <source>
        <dbReference type="ARBA" id="ARBA00004186"/>
    </source>
</evidence>
<dbReference type="AlphaFoldDB" id="A0A8X6XYG5"/>
<evidence type="ECO:0000256" key="7">
    <source>
        <dbReference type="ARBA" id="ARBA00023054"/>
    </source>
</evidence>
<dbReference type="GO" id="GO:0005819">
    <property type="term" value="C:spindle"/>
    <property type="evidence" value="ECO:0007669"/>
    <property type="project" value="UniProtKB-SubCell"/>
</dbReference>
<keyword evidence="8" id="KW-0206">Cytoskeleton</keyword>
<dbReference type="InterPro" id="IPR026243">
    <property type="entry name" value="HAUS1"/>
</dbReference>
<keyword evidence="7 10" id="KW-0175">Coiled coil</keyword>
<reference evidence="11" key="1">
    <citation type="submission" date="2020-08" db="EMBL/GenBank/DDBJ databases">
        <title>Multicomponent nature underlies the extraordinary mechanical properties of spider dragline silk.</title>
        <authorList>
            <person name="Kono N."/>
            <person name="Nakamura H."/>
            <person name="Mori M."/>
            <person name="Yoshida Y."/>
            <person name="Ohtoshi R."/>
            <person name="Malay A.D."/>
            <person name="Moran D.A.P."/>
            <person name="Tomita M."/>
            <person name="Numata K."/>
            <person name="Arakawa K."/>
        </authorList>
    </citation>
    <scope>NUCLEOTIDE SEQUENCE</scope>
</reference>
<dbReference type="GO" id="GO:0007098">
    <property type="term" value="P:centrosome cycle"/>
    <property type="evidence" value="ECO:0007669"/>
    <property type="project" value="TreeGrafter"/>
</dbReference>
<dbReference type="Pfam" id="PF25762">
    <property type="entry name" value="HAUS1"/>
    <property type="match status" value="1"/>
</dbReference>
<evidence type="ECO:0000313" key="12">
    <source>
        <dbReference type="Proteomes" id="UP000886998"/>
    </source>
</evidence>
<keyword evidence="3" id="KW-0963">Cytoplasm</keyword>
<keyword evidence="6" id="KW-0498">Mitosis</keyword>
<keyword evidence="12" id="KW-1185">Reference proteome</keyword>
<dbReference type="GO" id="GO:0070652">
    <property type="term" value="C:HAUS complex"/>
    <property type="evidence" value="ECO:0007669"/>
    <property type="project" value="InterPro"/>
</dbReference>
<evidence type="ECO:0000313" key="11">
    <source>
        <dbReference type="EMBL" id="GFY62650.1"/>
    </source>
</evidence>